<dbReference type="PROSITE" id="PS00061">
    <property type="entry name" value="ADH_SHORT"/>
    <property type="match status" value="1"/>
</dbReference>
<evidence type="ECO:0000313" key="3">
    <source>
        <dbReference type="EMBL" id="TWF83432.1"/>
    </source>
</evidence>
<comment type="similarity">
    <text evidence="1 2">Belongs to the short-chain dehydrogenases/reductases (SDR) family.</text>
</comment>
<sequence length="287" mass="31060">MGASAARELARRGFHVLAGVRRDRDADAIRSTGIEPVILDITRSEQVEALAARVADDPRALHALVNNAGVQVNAPVEALPMTEWRRVFDVNLFGHIAVTQALLPALLRSKGRVINISSVGGKFAMATYGAYAGAKFALEAVSDSLRREVAPLGVQVVVVEPGGVRTEMAARGVETANRLAARMTPEQDERYGSLVRANNELMTSGTASGLTADAAARVIARAVTARRPRTRYTAGRDAALIVRLGPMLSDRTLDRVLAANLRRHQPKRAVGRRGLHERLRPQWCGQR</sequence>
<gene>
    <name evidence="3" type="ORF">FHX78_11357</name>
</gene>
<dbReference type="Pfam" id="PF00106">
    <property type="entry name" value="adh_short"/>
    <property type="match status" value="1"/>
</dbReference>
<organism evidence="3 4">
    <name type="scientific">Streptomyces capillispiralis</name>
    <dbReference type="NCBI Taxonomy" id="68182"/>
    <lineage>
        <taxon>Bacteria</taxon>
        <taxon>Bacillati</taxon>
        <taxon>Actinomycetota</taxon>
        <taxon>Actinomycetes</taxon>
        <taxon>Kitasatosporales</taxon>
        <taxon>Streptomycetaceae</taxon>
        <taxon>Streptomyces</taxon>
    </lineage>
</organism>
<protein>
    <submittedName>
        <fullName evidence="3">Short subunit dehydrogenase</fullName>
    </submittedName>
</protein>
<dbReference type="GO" id="GO:0016491">
    <property type="term" value="F:oxidoreductase activity"/>
    <property type="evidence" value="ECO:0007669"/>
    <property type="project" value="TreeGrafter"/>
</dbReference>
<dbReference type="AlphaFoldDB" id="A0A561T8J1"/>
<dbReference type="Gene3D" id="3.40.50.720">
    <property type="entry name" value="NAD(P)-binding Rossmann-like Domain"/>
    <property type="match status" value="1"/>
</dbReference>
<keyword evidence="4" id="KW-1185">Reference proteome</keyword>
<dbReference type="PRINTS" id="PR00080">
    <property type="entry name" value="SDRFAMILY"/>
</dbReference>
<proteinExistence type="inferred from homology"/>
<accession>A0A561T8J1</accession>
<evidence type="ECO:0000256" key="1">
    <source>
        <dbReference type="ARBA" id="ARBA00006484"/>
    </source>
</evidence>
<dbReference type="PANTHER" id="PTHR43313:SF1">
    <property type="entry name" value="3BETA-HYDROXYSTEROID DEHYDROGENASE DHS-16"/>
    <property type="match status" value="1"/>
</dbReference>
<dbReference type="GO" id="GO:0008202">
    <property type="term" value="P:steroid metabolic process"/>
    <property type="evidence" value="ECO:0007669"/>
    <property type="project" value="TreeGrafter"/>
</dbReference>
<reference evidence="3 4" key="1">
    <citation type="submission" date="2019-06" db="EMBL/GenBank/DDBJ databases">
        <title>Sequencing the genomes of 1000 actinobacteria strains.</title>
        <authorList>
            <person name="Klenk H.-P."/>
        </authorList>
    </citation>
    <scope>NUCLEOTIDE SEQUENCE [LARGE SCALE GENOMIC DNA]</scope>
    <source>
        <strain evidence="3 4">DSM 41695</strain>
    </source>
</reference>
<comment type="caution">
    <text evidence="3">The sequence shown here is derived from an EMBL/GenBank/DDBJ whole genome shotgun (WGS) entry which is preliminary data.</text>
</comment>
<dbReference type="EMBL" id="VIWV01000001">
    <property type="protein sequence ID" value="TWF83432.1"/>
    <property type="molecule type" value="Genomic_DNA"/>
</dbReference>
<evidence type="ECO:0000313" key="4">
    <source>
        <dbReference type="Proteomes" id="UP000316603"/>
    </source>
</evidence>
<dbReference type="PRINTS" id="PR00081">
    <property type="entry name" value="GDHRDH"/>
</dbReference>
<dbReference type="InterPro" id="IPR020904">
    <property type="entry name" value="Sc_DH/Rdtase_CS"/>
</dbReference>
<dbReference type="InterPro" id="IPR002347">
    <property type="entry name" value="SDR_fam"/>
</dbReference>
<dbReference type="SUPFAM" id="SSF51735">
    <property type="entry name" value="NAD(P)-binding Rossmann-fold domains"/>
    <property type="match status" value="1"/>
</dbReference>
<dbReference type="Proteomes" id="UP000316603">
    <property type="component" value="Unassembled WGS sequence"/>
</dbReference>
<dbReference type="InterPro" id="IPR036291">
    <property type="entry name" value="NAD(P)-bd_dom_sf"/>
</dbReference>
<dbReference type="PANTHER" id="PTHR43313">
    <property type="entry name" value="SHORT-CHAIN DEHYDROGENASE/REDUCTASE FAMILY 9C"/>
    <property type="match status" value="1"/>
</dbReference>
<evidence type="ECO:0000256" key="2">
    <source>
        <dbReference type="RuleBase" id="RU000363"/>
    </source>
</evidence>
<name>A0A561T8J1_9ACTN</name>